<dbReference type="InterPro" id="IPR000644">
    <property type="entry name" value="CBS_dom"/>
</dbReference>
<dbReference type="CDD" id="cd17775">
    <property type="entry name" value="CBS_pair_bact_arch"/>
    <property type="match status" value="1"/>
</dbReference>
<dbReference type="InterPro" id="IPR044065">
    <property type="entry name" value="ACP_MB"/>
</dbReference>
<dbReference type="Gene3D" id="3.10.580.10">
    <property type="entry name" value="CBS-domain"/>
    <property type="match status" value="1"/>
</dbReference>
<evidence type="ECO:0000313" key="8">
    <source>
        <dbReference type="Proteomes" id="UP000001107"/>
    </source>
</evidence>
<keyword evidence="8" id="KW-1185">Reference proteome</keyword>
<evidence type="ECO:0000256" key="4">
    <source>
        <dbReference type="PROSITE-ProRule" id="PRU01249"/>
    </source>
</evidence>
<dbReference type="Pfam" id="PF00571">
    <property type="entry name" value="CBS"/>
    <property type="match status" value="2"/>
</dbReference>
<dbReference type="GO" id="GO:0046872">
    <property type="term" value="F:metal ion binding"/>
    <property type="evidence" value="ECO:0007669"/>
    <property type="project" value="UniProtKB-KW"/>
</dbReference>
<reference evidence="7" key="1">
    <citation type="submission" date="2007-06" db="EMBL/GenBank/DDBJ databases">
        <title>Complete sequence of Methanococcus vannielii SB.</title>
        <authorList>
            <consortium name="US DOE Joint Genome Institute"/>
            <person name="Copeland A."/>
            <person name="Lucas S."/>
            <person name="Lapidus A."/>
            <person name="Barry K."/>
            <person name="Glavina del Rio T."/>
            <person name="Dalin E."/>
            <person name="Tice H."/>
            <person name="Pitluck S."/>
            <person name="Chain P."/>
            <person name="Malfatti S."/>
            <person name="Shin M."/>
            <person name="Vergez L."/>
            <person name="Schmutz J."/>
            <person name="Larimer F."/>
            <person name="Land M."/>
            <person name="Hauser L."/>
            <person name="Kyrpides N."/>
            <person name="Anderson I."/>
            <person name="Sieprawska-Lupa M."/>
            <person name="Whitman W.B."/>
            <person name="Richardson P."/>
        </authorList>
    </citation>
    <scope>NUCLEOTIDE SEQUENCE [LARGE SCALE GENOMIC DNA]</scope>
    <source>
        <strain evidence="7">SB</strain>
    </source>
</reference>
<dbReference type="RefSeq" id="WP_011972375.1">
    <property type="nucleotide sequence ID" value="NC_009634.1"/>
</dbReference>
<evidence type="ECO:0000256" key="2">
    <source>
        <dbReference type="ARBA" id="ARBA00023122"/>
    </source>
</evidence>
<dbReference type="STRING" id="406327.Mevan_0565"/>
<feature type="binding site" evidence="4">
    <location>
        <position position="159"/>
    </location>
    <ligand>
        <name>Fe cation</name>
        <dbReference type="ChEBI" id="CHEBI:24875"/>
    </ligand>
</feature>
<dbReference type="KEGG" id="mvn:Mevan_0565"/>
<keyword evidence="1" id="KW-0677">Repeat</keyword>
<dbReference type="SMART" id="SM00116">
    <property type="entry name" value="CBS"/>
    <property type="match status" value="2"/>
</dbReference>
<dbReference type="PANTHER" id="PTHR43080">
    <property type="entry name" value="CBS DOMAIN-CONTAINING PROTEIN CBSX3, MITOCHONDRIAL"/>
    <property type="match status" value="1"/>
</dbReference>
<feature type="binding site" evidence="4">
    <location>
        <position position="177"/>
    </location>
    <ligand>
        <name>Zn(2+)</name>
        <dbReference type="ChEBI" id="CHEBI:29105"/>
    </ligand>
</feature>
<dbReference type="SUPFAM" id="SSF54631">
    <property type="entry name" value="CBS-domain pair"/>
    <property type="match status" value="1"/>
</dbReference>
<feature type="domain" description="CBS" evidence="5">
    <location>
        <begin position="77"/>
        <end position="136"/>
    </location>
</feature>
<keyword evidence="2 3" id="KW-0129">CBS domain</keyword>
<keyword evidence="4" id="KW-0479">Metal-binding</keyword>
<keyword evidence="4" id="KW-0408">Iron</keyword>
<protein>
    <submittedName>
        <fullName evidence="7">Signal-transduction protein with CBS domains</fullName>
    </submittedName>
</protein>
<dbReference type="InterPro" id="IPR051257">
    <property type="entry name" value="Diverse_CBS-Domain"/>
</dbReference>
<feature type="domain" description="ACP-type MB" evidence="6">
    <location>
        <begin position="151"/>
        <end position="184"/>
    </location>
</feature>
<feature type="binding site" evidence="4">
    <location>
        <position position="159"/>
    </location>
    <ligand>
        <name>Zn(2+)</name>
        <dbReference type="ChEBI" id="CHEBI:29105"/>
    </ligand>
</feature>
<dbReference type="HOGENOM" id="CLU_040681_7_0_2"/>
<dbReference type="InterPro" id="IPR046342">
    <property type="entry name" value="CBS_dom_sf"/>
</dbReference>
<dbReference type="Proteomes" id="UP000001107">
    <property type="component" value="Chromosome"/>
</dbReference>
<dbReference type="GeneID" id="5326012"/>
<evidence type="ECO:0000256" key="3">
    <source>
        <dbReference type="PROSITE-ProRule" id="PRU00703"/>
    </source>
</evidence>
<dbReference type="eggNOG" id="arCOG00606">
    <property type="taxonomic scope" value="Archaea"/>
</dbReference>
<name>A6UPQ0_METVS</name>
<organism evidence="7 8">
    <name type="scientific">Methanococcus vannielii (strain ATCC 35089 / DSM 1224 / JCM 13029 / OCM 148 / SB)</name>
    <dbReference type="NCBI Taxonomy" id="406327"/>
    <lineage>
        <taxon>Archaea</taxon>
        <taxon>Methanobacteriati</taxon>
        <taxon>Methanobacteriota</taxon>
        <taxon>Methanomada group</taxon>
        <taxon>Methanococci</taxon>
        <taxon>Methanococcales</taxon>
        <taxon>Methanococcaceae</taxon>
        <taxon>Methanococcus</taxon>
    </lineage>
</organism>
<feature type="binding site" evidence="4">
    <location>
        <position position="174"/>
    </location>
    <ligand>
        <name>Fe cation</name>
        <dbReference type="ChEBI" id="CHEBI:24875"/>
    </ligand>
</feature>
<accession>A6UPQ0</accession>
<evidence type="ECO:0000313" key="7">
    <source>
        <dbReference type="EMBL" id="ABR54472.1"/>
    </source>
</evidence>
<dbReference type="PROSITE" id="PS51371">
    <property type="entry name" value="CBS"/>
    <property type="match status" value="2"/>
</dbReference>
<dbReference type="PROSITE" id="PS51901">
    <property type="entry name" value="ACP_MB"/>
    <property type="match status" value="1"/>
</dbReference>
<evidence type="ECO:0000259" key="6">
    <source>
        <dbReference type="PROSITE" id="PS51901"/>
    </source>
</evidence>
<dbReference type="AlphaFoldDB" id="A6UPQ0"/>
<evidence type="ECO:0000259" key="5">
    <source>
        <dbReference type="PROSITE" id="PS51371"/>
    </source>
</evidence>
<gene>
    <name evidence="7" type="ordered locus">Mevan_0565</name>
</gene>
<dbReference type="PANTHER" id="PTHR43080:SF2">
    <property type="entry name" value="CBS DOMAIN-CONTAINING PROTEIN"/>
    <property type="match status" value="1"/>
</dbReference>
<feature type="binding site" evidence="4">
    <location>
        <position position="156"/>
    </location>
    <ligand>
        <name>Fe cation</name>
        <dbReference type="ChEBI" id="CHEBI:24875"/>
    </ligand>
</feature>
<dbReference type="OrthoDB" id="43333at2157"/>
<evidence type="ECO:0000256" key="1">
    <source>
        <dbReference type="ARBA" id="ARBA00022737"/>
    </source>
</evidence>
<feature type="binding site" evidence="4">
    <location>
        <position position="156"/>
    </location>
    <ligand>
        <name>Zn(2+)</name>
        <dbReference type="ChEBI" id="CHEBI:29105"/>
    </ligand>
</feature>
<dbReference type="EMBL" id="CP000742">
    <property type="protein sequence ID" value="ABR54472.1"/>
    <property type="molecule type" value="Genomic_DNA"/>
</dbReference>
<sequence length="188" mass="20701">MNLELSVTEAMSTPVATVTLDTTAYDVANILKDKGIGCLIVVNDAKKPVGIVTERDLALGVVSRNLKSKEVLVKELVSPKLISIPPKSTLMDAARKMDAENVKRLPIIDGEELLGIVTVSDITKVSPELFNIMVETTEIHSSDYDYAKKEIIEGICELCGSQDSINYINGKYICKNCREDSEEDEDEY</sequence>
<feature type="domain" description="CBS" evidence="5">
    <location>
        <begin position="11"/>
        <end position="68"/>
    </location>
</feature>
<keyword evidence="4" id="KW-0862">Zinc</keyword>
<feature type="binding site" evidence="4">
    <location>
        <position position="177"/>
    </location>
    <ligand>
        <name>Fe cation</name>
        <dbReference type="ChEBI" id="CHEBI:24875"/>
    </ligand>
</feature>
<feature type="binding site" evidence="4">
    <location>
        <position position="174"/>
    </location>
    <ligand>
        <name>Zn(2+)</name>
        <dbReference type="ChEBI" id="CHEBI:29105"/>
    </ligand>
</feature>
<proteinExistence type="predicted"/>